<dbReference type="EMBL" id="CP029332">
    <property type="protein sequence ID" value="AXO23664.1"/>
    <property type="molecule type" value="Genomic_DNA"/>
</dbReference>
<organism evidence="2 3">
    <name type="scientific">Mycobacterium avium subsp. hominissuis</name>
    <dbReference type="NCBI Taxonomy" id="439334"/>
    <lineage>
        <taxon>Bacteria</taxon>
        <taxon>Bacillati</taxon>
        <taxon>Actinomycetota</taxon>
        <taxon>Actinomycetes</taxon>
        <taxon>Mycobacteriales</taxon>
        <taxon>Mycobacteriaceae</taxon>
        <taxon>Mycobacterium</taxon>
        <taxon>Mycobacterium avium complex (MAC)</taxon>
    </lineage>
</organism>
<proteinExistence type="predicted"/>
<feature type="transmembrane region" description="Helical" evidence="1">
    <location>
        <begin position="163"/>
        <end position="193"/>
    </location>
</feature>
<feature type="transmembrane region" description="Helical" evidence="1">
    <location>
        <begin position="214"/>
        <end position="232"/>
    </location>
</feature>
<name>A0A3B6X8T4_MYCAV</name>
<evidence type="ECO:0000256" key="1">
    <source>
        <dbReference type="SAM" id="Phobius"/>
    </source>
</evidence>
<dbReference type="Proteomes" id="UP000259236">
    <property type="component" value="Chromosome"/>
</dbReference>
<feature type="transmembrane region" description="Helical" evidence="1">
    <location>
        <begin position="91"/>
        <end position="110"/>
    </location>
</feature>
<feature type="transmembrane region" description="Helical" evidence="1">
    <location>
        <begin position="57"/>
        <end position="79"/>
    </location>
</feature>
<dbReference type="Pfam" id="PF11139">
    <property type="entry name" value="SfLAP"/>
    <property type="match status" value="1"/>
</dbReference>
<keyword evidence="1" id="KW-1133">Transmembrane helix</keyword>
<feature type="transmembrane region" description="Helical" evidence="1">
    <location>
        <begin position="122"/>
        <end position="143"/>
    </location>
</feature>
<evidence type="ECO:0000313" key="3">
    <source>
        <dbReference type="Proteomes" id="UP000259236"/>
    </source>
</evidence>
<feature type="transmembrane region" description="Helical" evidence="1">
    <location>
        <begin position="23"/>
        <end position="45"/>
    </location>
</feature>
<accession>A0A3B6X8T4</accession>
<sequence length="233" mass="24265">MGRRVRVKGIGVSVLSGLVLAKLSAPALVVALSPVPIVVSLVLLIQKDRPYSSSVAYLLGRLVSLTVLTTAFMLAPRLFDDLVGPAPPWGDWVVIGVGAALVAFGAWLWWRRAHGAGAPGWDGGVGAITPAAAAAIGMLPMLANPKVLAASAAVGTQIATSRLTALSAVVAVTYYAVLATSTVAAPVVAYFVAGPRIDPHLERIRRWTQDRHRALAAITVALAGFAVVLYGFW</sequence>
<dbReference type="AlphaFoldDB" id="A0A3B6X8T4"/>
<evidence type="ECO:0000313" key="2">
    <source>
        <dbReference type="EMBL" id="AXO23664.1"/>
    </source>
</evidence>
<gene>
    <name evidence="2" type="ORF">DFS55_14605</name>
</gene>
<keyword evidence="1" id="KW-0472">Membrane</keyword>
<keyword evidence="1" id="KW-0812">Transmembrane</keyword>
<dbReference type="InterPro" id="IPR021315">
    <property type="entry name" value="Gap/Sap"/>
</dbReference>
<protein>
    <submittedName>
        <fullName evidence="2">GAP family protein</fullName>
    </submittedName>
</protein>
<reference evidence="2 3" key="1">
    <citation type="submission" date="2018-05" db="EMBL/GenBank/DDBJ databases">
        <title>Sequencing and annotation of Mycobacterium avium strain 109 (MAC109).</title>
        <authorList>
            <person name="Matern W.M."/>
            <person name="Bader J.S."/>
            <person name="Karakousis P.C."/>
        </authorList>
    </citation>
    <scope>NUCLEOTIDE SEQUENCE [LARGE SCALE GENOMIC DNA]</scope>
    <source>
        <strain evidence="2 3">MAC109</strain>
    </source>
</reference>